<evidence type="ECO:0000313" key="7">
    <source>
        <dbReference type="Proteomes" id="UP000525078"/>
    </source>
</evidence>
<dbReference type="Pfam" id="PF14624">
    <property type="entry name" value="Vwaint"/>
    <property type="match status" value="1"/>
</dbReference>
<reference evidence="7 8" key="1">
    <citation type="journal article" date="2020" name="bioRxiv">
        <title>Sequence and annotation of 42 cannabis genomes reveals extensive copy number variation in cannabinoid synthesis and pathogen resistance genes.</title>
        <authorList>
            <person name="Mckernan K.J."/>
            <person name="Helbert Y."/>
            <person name="Kane L.T."/>
            <person name="Ebling H."/>
            <person name="Zhang L."/>
            <person name="Liu B."/>
            <person name="Eaton Z."/>
            <person name="Mclaughlin S."/>
            <person name="Kingan S."/>
            <person name="Baybayan P."/>
            <person name="Concepcion G."/>
            <person name="Jordan M."/>
            <person name="Riva A."/>
            <person name="Barbazuk W."/>
            <person name="Harkins T."/>
        </authorList>
    </citation>
    <scope>NUCLEOTIDE SEQUENCE [LARGE SCALE GENOMIC DNA]</scope>
    <source>
        <strain evidence="7 8">cv. Jamaican Lion 4</strain>
        <strain evidence="5">Father</strain>
        <strain evidence="6">Mother</strain>
        <tissue evidence="5">Leaf</tissue>
    </source>
</reference>
<dbReference type="InterPro" id="IPR002035">
    <property type="entry name" value="VWF_A"/>
</dbReference>
<dbReference type="GO" id="GO:0008270">
    <property type="term" value="F:zinc ion binding"/>
    <property type="evidence" value="ECO:0007669"/>
    <property type="project" value="UniProtKB-KW"/>
</dbReference>
<dbReference type="PROSITE" id="PS50234">
    <property type="entry name" value="VWFA"/>
    <property type="match status" value="1"/>
</dbReference>
<dbReference type="Proteomes" id="UP000525078">
    <property type="component" value="Unassembled WGS sequence"/>
</dbReference>
<dbReference type="InterPro" id="IPR001841">
    <property type="entry name" value="Znf_RING"/>
</dbReference>
<evidence type="ECO:0000313" key="6">
    <source>
        <dbReference type="EMBL" id="KAF4393539.1"/>
    </source>
</evidence>
<protein>
    <submittedName>
        <fullName evidence="5">Uncharacterized protein</fullName>
    </submittedName>
</protein>
<dbReference type="SUPFAM" id="SSF57850">
    <property type="entry name" value="RING/U-box"/>
    <property type="match status" value="1"/>
</dbReference>
<dbReference type="Pfam" id="PF17123">
    <property type="entry name" value="zf-RING_11"/>
    <property type="match status" value="1"/>
</dbReference>
<dbReference type="Pfam" id="PF00092">
    <property type="entry name" value="VWA"/>
    <property type="match status" value="1"/>
</dbReference>
<dbReference type="Proteomes" id="UP000583929">
    <property type="component" value="Unassembled WGS sequence"/>
</dbReference>
<comment type="caution">
    <text evidence="5">The sequence shown here is derived from an EMBL/GenBank/DDBJ whole genome shotgun (WGS) entry which is preliminary data.</text>
</comment>
<dbReference type="Gene3D" id="3.40.50.410">
    <property type="entry name" value="von Willebrand factor, type A domain"/>
    <property type="match status" value="1"/>
</dbReference>
<accession>A0A7J6GB38</accession>
<evidence type="ECO:0000256" key="2">
    <source>
        <dbReference type="SAM" id="MobiDB-lite"/>
    </source>
</evidence>
<organism evidence="5 8">
    <name type="scientific">Cannabis sativa</name>
    <name type="common">Hemp</name>
    <name type="synonym">Marijuana</name>
    <dbReference type="NCBI Taxonomy" id="3483"/>
    <lineage>
        <taxon>Eukaryota</taxon>
        <taxon>Viridiplantae</taxon>
        <taxon>Streptophyta</taxon>
        <taxon>Embryophyta</taxon>
        <taxon>Tracheophyta</taxon>
        <taxon>Spermatophyta</taxon>
        <taxon>Magnoliopsida</taxon>
        <taxon>eudicotyledons</taxon>
        <taxon>Gunneridae</taxon>
        <taxon>Pentapetalae</taxon>
        <taxon>rosids</taxon>
        <taxon>fabids</taxon>
        <taxon>Rosales</taxon>
        <taxon>Cannabaceae</taxon>
        <taxon>Cannabis</taxon>
    </lineage>
</organism>
<dbReference type="AlphaFoldDB" id="A0A7J6GB38"/>
<dbReference type="InterPro" id="IPR013083">
    <property type="entry name" value="Znf_RING/FYVE/PHD"/>
</dbReference>
<feature type="domain" description="VWFA" evidence="4">
    <location>
        <begin position="288"/>
        <end position="475"/>
    </location>
</feature>
<keyword evidence="1" id="KW-0863">Zinc-finger</keyword>
<evidence type="ECO:0000259" key="4">
    <source>
        <dbReference type="PROSITE" id="PS50234"/>
    </source>
</evidence>
<dbReference type="CDD" id="cd01466">
    <property type="entry name" value="vWA_C3HC4_type"/>
    <property type="match status" value="1"/>
</dbReference>
<dbReference type="Gene3D" id="3.30.40.10">
    <property type="entry name" value="Zinc/RING finger domain, C3HC4 (zinc finger)"/>
    <property type="match status" value="1"/>
</dbReference>
<dbReference type="PANTHER" id="PTHR10579:SF43">
    <property type="entry name" value="ZINC FINGER (C3HC4-TYPE RING FINGER) FAMILY PROTEIN"/>
    <property type="match status" value="1"/>
</dbReference>
<dbReference type="EMBL" id="JAATIQ010000123">
    <property type="protein sequence ID" value="KAF4380165.1"/>
    <property type="molecule type" value="Genomic_DNA"/>
</dbReference>
<keyword evidence="8" id="KW-1185">Reference proteome</keyword>
<sequence>MGSKWRKAKLALGMNLCLYVPRTLEDSPPSLDTSDRLSDAALLSPANWAVSSSRPATPATSSHSLKLSRSASKSSKQTCSICLTKMKQGGGHAIFTAECSHSFHFHCITSNVKHGNQICPVCRAKWKEIPLQGPPTLDHPPPGRPTAITPVGWPPQSDAVMTVVRRIPSPRRDLNRRHIIPLYQAPEPGIFDDDESLEESNSQPAMSNRSPCNNNEDGTTENVPSRTIEIKTYPEVSSAPRSNSFEDFTVLVHLKACATTKRHNHTRNQSSCLHQQQQLSHSPRAPVDLVTVLDISGSMAGTKLALLKRAMGFVIQNLGSNDRLSVIAFSSTARRLFPLRRMTDVGRQQALQAVNSLVANGGTNIAEGLRKGAKVMEERRGKNPVASIILLSDGQDTYTVNGSGTNQTQPNYRLLLPVSIHGGGDNAGFQIPVHAFGFGADHDASSMHSISEISGGTFSFIETEAVIQDAFAQCIGGLLSVVAQELQVVVQCLNPMVRVGSVKTGSYPSRVGVDGRTGFVDVGDLYADEERDFLVSVHVPAEHSGDITSLLKVNCAFKDPITKEIATMESEEVRIERPEVVAEEGAAAVVISIEVDRQRNRLRAAEAMAQARAVAERGELTGAVSILESCRKLLAETISAKSRDRLCVALDAELKEMQERMASRHVYEASGRAYILSGMSSHSWQRATARGDSTDGSSLVQAYQTPSMVEMLTRSQAMLLGSPSAQRLVQPLWSIGSQPKPR</sequence>
<evidence type="ECO:0000313" key="8">
    <source>
        <dbReference type="Proteomes" id="UP000583929"/>
    </source>
</evidence>
<keyword evidence="1" id="KW-0479">Metal-binding</keyword>
<evidence type="ECO:0000259" key="3">
    <source>
        <dbReference type="PROSITE" id="PS50089"/>
    </source>
</evidence>
<dbReference type="InterPro" id="IPR032838">
    <property type="entry name" value="Vwaint_dom"/>
</dbReference>
<feature type="domain" description="RING-type" evidence="3">
    <location>
        <begin position="79"/>
        <end position="123"/>
    </location>
</feature>
<dbReference type="SUPFAM" id="SSF53300">
    <property type="entry name" value="vWA-like"/>
    <property type="match status" value="1"/>
</dbReference>
<dbReference type="InterPro" id="IPR036465">
    <property type="entry name" value="vWFA_dom_sf"/>
</dbReference>
<gene>
    <name evidence="6" type="ORF">F8388_023343</name>
    <name evidence="5" type="ORF">G4B88_011239</name>
</gene>
<dbReference type="InterPro" id="IPR051266">
    <property type="entry name" value="CLCR"/>
</dbReference>
<name>A0A7J6GB38_CANSA</name>
<dbReference type="CDD" id="cd23114">
    <property type="entry name" value="RING-H2_WAVH2"/>
    <property type="match status" value="1"/>
</dbReference>
<proteinExistence type="predicted"/>
<dbReference type="PROSITE" id="PS50089">
    <property type="entry name" value="ZF_RING_2"/>
    <property type="match status" value="1"/>
</dbReference>
<evidence type="ECO:0000256" key="1">
    <source>
        <dbReference type="PROSITE-ProRule" id="PRU00175"/>
    </source>
</evidence>
<dbReference type="EMBL" id="JAATIP010000014">
    <property type="protein sequence ID" value="KAF4393539.1"/>
    <property type="molecule type" value="Genomic_DNA"/>
</dbReference>
<dbReference type="PANTHER" id="PTHR10579">
    <property type="entry name" value="CALCIUM-ACTIVATED CHLORIDE CHANNEL REGULATOR"/>
    <property type="match status" value="1"/>
</dbReference>
<keyword evidence="1" id="KW-0862">Zinc</keyword>
<dbReference type="SMART" id="SM00327">
    <property type="entry name" value="VWA"/>
    <property type="match status" value="1"/>
</dbReference>
<feature type="compositionally biased region" description="Polar residues" evidence="2">
    <location>
        <begin position="199"/>
        <end position="225"/>
    </location>
</feature>
<evidence type="ECO:0000313" key="5">
    <source>
        <dbReference type="EMBL" id="KAF4380165.1"/>
    </source>
</evidence>
<feature type="region of interest" description="Disordered" evidence="2">
    <location>
        <begin position="186"/>
        <end position="227"/>
    </location>
</feature>
<dbReference type="SMART" id="SM00184">
    <property type="entry name" value="RING"/>
    <property type="match status" value="1"/>
</dbReference>